<dbReference type="Gene3D" id="4.10.240.10">
    <property type="entry name" value="Zn(2)-C6 fungal-type DNA-binding domain"/>
    <property type="match status" value="1"/>
</dbReference>
<feature type="region of interest" description="Disordered" evidence="9">
    <location>
        <begin position="719"/>
        <end position="740"/>
    </location>
</feature>
<dbReference type="PANTHER" id="PTHR46910:SF12">
    <property type="entry name" value="REGULATORY PROTEIN CAT8"/>
    <property type="match status" value="1"/>
</dbReference>
<gene>
    <name evidence="11" type="ORF">LEL_08444</name>
</gene>
<proteinExistence type="predicted"/>
<feature type="compositionally biased region" description="Polar residues" evidence="9">
    <location>
        <begin position="721"/>
        <end position="739"/>
    </location>
</feature>
<dbReference type="STRING" id="1081108.A0A168DIP6"/>
<feature type="coiled-coil region" evidence="8">
    <location>
        <begin position="67"/>
        <end position="101"/>
    </location>
</feature>
<evidence type="ECO:0000256" key="9">
    <source>
        <dbReference type="SAM" id="MobiDB-lite"/>
    </source>
</evidence>
<dbReference type="InterPro" id="IPR001138">
    <property type="entry name" value="Zn2Cys6_DnaBD"/>
</dbReference>
<dbReference type="PROSITE" id="PS50048">
    <property type="entry name" value="ZN2_CY6_FUNGAL_2"/>
    <property type="match status" value="1"/>
</dbReference>
<evidence type="ECO:0000256" key="8">
    <source>
        <dbReference type="SAM" id="Coils"/>
    </source>
</evidence>
<keyword evidence="5" id="KW-0238">DNA-binding</keyword>
<evidence type="ECO:0000256" key="4">
    <source>
        <dbReference type="ARBA" id="ARBA00023015"/>
    </source>
</evidence>
<dbReference type="EMBL" id="AZHF01000007">
    <property type="protein sequence ID" value="OAA72660.1"/>
    <property type="molecule type" value="Genomic_DNA"/>
</dbReference>
<feature type="region of interest" description="Disordered" evidence="9">
    <location>
        <begin position="834"/>
        <end position="859"/>
    </location>
</feature>
<name>A0A168DIP6_CORDF</name>
<dbReference type="InterPro" id="IPR050987">
    <property type="entry name" value="AtrR-like"/>
</dbReference>
<dbReference type="SMART" id="SM00906">
    <property type="entry name" value="Fungal_trans"/>
    <property type="match status" value="1"/>
</dbReference>
<feature type="region of interest" description="Disordered" evidence="9">
    <location>
        <begin position="666"/>
        <end position="685"/>
    </location>
</feature>
<keyword evidence="7" id="KW-0539">Nucleus</keyword>
<accession>A0A168DIP6</accession>
<dbReference type="GO" id="GO:0000981">
    <property type="term" value="F:DNA-binding transcription factor activity, RNA polymerase II-specific"/>
    <property type="evidence" value="ECO:0007669"/>
    <property type="project" value="InterPro"/>
</dbReference>
<dbReference type="InterPro" id="IPR007219">
    <property type="entry name" value="XnlR_reg_dom"/>
</dbReference>
<dbReference type="GO" id="GO:0006351">
    <property type="term" value="P:DNA-templated transcription"/>
    <property type="evidence" value="ECO:0007669"/>
    <property type="project" value="InterPro"/>
</dbReference>
<feature type="region of interest" description="Disordered" evidence="9">
    <location>
        <begin position="603"/>
        <end position="660"/>
    </location>
</feature>
<keyword evidence="8" id="KW-0175">Coiled coil</keyword>
<feature type="domain" description="Zn(2)-C6 fungal-type" evidence="10">
    <location>
        <begin position="23"/>
        <end position="53"/>
    </location>
</feature>
<evidence type="ECO:0000256" key="2">
    <source>
        <dbReference type="ARBA" id="ARBA00022723"/>
    </source>
</evidence>
<dbReference type="Pfam" id="PF00172">
    <property type="entry name" value="Zn_clus"/>
    <property type="match status" value="1"/>
</dbReference>
<dbReference type="OrthoDB" id="1924787at2759"/>
<dbReference type="Pfam" id="PF04082">
    <property type="entry name" value="Fungal_trans"/>
    <property type="match status" value="1"/>
</dbReference>
<dbReference type="GO" id="GO:0003677">
    <property type="term" value="F:DNA binding"/>
    <property type="evidence" value="ECO:0007669"/>
    <property type="project" value="UniProtKB-KW"/>
</dbReference>
<dbReference type="CDD" id="cd12148">
    <property type="entry name" value="fungal_TF_MHR"/>
    <property type="match status" value="1"/>
</dbReference>
<keyword evidence="2" id="KW-0479">Metal-binding</keyword>
<keyword evidence="4" id="KW-0805">Transcription regulation</keyword>
<organism evidence="11 12">
    <name type="scientific">Akanthomyces lecanii RCEF 1005</name>
    <dbReference type="NCBI Taxonomy" id="1081108"/>
    <lineage>
        <taxon>Eukaryota</taxon>
        <taxon>Fungi</taxon>
        <taxon>Dikarya</taxon>
        <taxon>Ascomycota</taxon>
        <taxon>Pezizomycotina</taxon>
        <taxon>Sordariomycetes</taxon>
        <taxon>Hypocreomycetidae</taxon>
        <taxon>Hypocreales</taxon>
        <taxon>Cordycipitaceae</taxon>
        <taxon>Akanthomyces</taxon>
        <taxon>Cordyceps confragosa</taxon>
    </lineage>
</organism>
<dbReference type="AlphaFoldDB" id="A0A168DIP6"/>
<comment type="subcellular location">
    <subcellularLocation>
        <location evidence="1">Nucleus</location>
    </subcellularLocation>
</comment>
<dbReference type="PANTHER" id="PTHR46910">
    <property type="entry name" value="TRANSCRIPTION FACTOR PDR1"/>
    <property type="match status" value="1"/>
</dbReference>
<evidence type="ECO:0000313" key="12">
    <source>
        <dbReference type="Proteomes" id="UP000076881"/>
    </source>
</evidence>
<reference evidence="11 12" key="1">
    <citation type="journal article" date="2016" name="Genome Biol. Evol.">
        <title>Divergent and convergent evolution of fungal pathogenicity.</title>
        <authorList>
            <person name="Shang Y."/>
            <person name="Xiao G."/>
            <person name="Zheng P."/>
            <person name="Cen K."/>
            <person name="Zhan S."/>
            <person name="Wang C."/>
        </authorList>
    </citation>
    <scope>NUCLEOTIDE SEQUENCE [LARGE SCALE GENOMIC DNA]</scope>
    <source>
        <strain evidence="11 12">RCEF 1005</strain>
    </source>
</reference>
<dbReference type="CDD" id="cd00067">
    <property type="entry name" value="GAL4"/>
    <property type="match status" value="1"/>
</dbReference>
<feature type="compositionally biased region" description="Polar residues" evidence="9">
    <location>
        <begin position="110"/>
        <end position="124"/>
    </location>
</feature>
<dbReference type="CDD" id="cd15485">
    <property type="entry name" value="ZIP_Cat8"/>
    <property type="match status" value="1"/>
</dbReference>
<sequence length="881" mass="97238">MPGILPMKVIKVGTSAQSRIAQACDRCRSKKIRCDGVRPTCSQCANVGFECRTSDKLSRRAFPRGYTESLEERVRALETEVRELKDLLDEKDEKIDMLSAMHKGRRLSMSGASSALHDTSTNSDGSKDTISDKEDTFRVQASPLLLGVENSDAYFMGASSGRTFITALKRKLQESGKPCSEFNPEAFLHVQGCPPLTPNPPEAALRVPPRLFTDRCVNVYFQEWAALFPALHKPTFLRIYEEFVADPEKVKCNYKIAQLYLVFSLAGLSSSAPDLDQLAACERQWAGALEAILLENTMSALQCLVLALLYCSLTADYRRLQHYKSIAVGLAYRLGLHQSQKRFSFGALTLETRKKVFWTLYTVDCFSAATLGLPKLLREDDLQVEYPSDTDDEYVTEKGFQPTLPGEHTRLSSALALFRATRILAKVLEKNYPSATTYDLSLQQMNTLENELDSWYDALPAHLKLRFAQDKPSTDVTGSRSPLLALAYYFIRTLIYRPAIGSGLGNKSASALMSIAESGKHIIQISELLEERNLSFSFCLNKGDVLTISALTLLFQVVDLKTESKVARDNQRLVNSVISTVERLRSPGCVDLRRIASTLVTVEGSSLPSPASSSSPRRSSTSKSPVAEQPRRRVSGKEKKQRHQLQPQHENTQDKSRRMTMPALISPDSELEMARSRGSFESVQSEDFARPESYLCMSQMPIASQHANPLLATRPNLDYLSLSTTPNGSRSHSPGSKQQLPLDRQAQVHLANMMSNTQFSNKVAGVSNNEWEALLGSMEGGMDNVYNAIYGGATLVNEPALASKTSDWSPDSWDLSSFSLGDFTAASDAPQSVLSMSDESLSSGEEVSPPAMGQMGGSYQKQMQAAGGESFNMDTLDGYLI</sequence>
<dbReference type="SMART" id="SM00066">
    <property type="entry name" value="GAL4"/>
    <property type="match status" value="1"/>
</dbReference>
<dbReference type="SUPFAM" id="SSF57701">
    <property type="entry name" value="Zn2/Cys6 DNA-binding domain"/>
    <property type="match status" value="1"/>
</dbReference>
<evidence type="ECO:0000256" key="3">
    <source>
        <dbReference type="ARBA" id="ARBA00022833"/>
    </source>
</evidence>
<keyword evidence="3" id="KW-0862">Zinc</keyword>
<keyword evidence="6" id="KW-0804">Transcription</keyword>
<protein>
    <submittedName>
        <fullName evidence="11">C6 transcription factor FacB</fullName>
    </submittedName>
</protein>
<feature type="compositionally biased region" description="Low complexity" evidence="9">
    <location>
        <begin position="605"/>
        <end position="625"/>
    </location>
</feature>
<evidence type="ECO:0000256" key="7">
    <source>
        <dbReference type="ARBA" id="ARBA00023242"/>
    </source>
</evidence>
<evidence type="ECO:0000256" key="1">
    <source>
        <dbReference type="ARBA" id="ARBA00004123"/>
    </source>
</evidence>
<evidence type="ECO:0000256" key="6">
    <source>
        <dbReference type="ARBA" id="ARBA00023163"/>
    </source>
</evidence>
<dbReference type="Proteomes" id="UP000076881">
    <property type="component" value="Unassembled WGS sequence"/>
</dbReference>
<feature type="region of interest" description="Disordered" evidence="9">
    <location>
        <begin position="106"/>
        <end position="133"/>
    </location>
</feature>
<evidence type="ECO:0000313" key="11">
    <source>
        <dbReference type="EMBL" id="OAA72660.1"/>
    </source>
</evidence>
<dbReference type="FunFam" id="4.10.240.10:FF:000007">
    <property type="entry name" value="C6 transcription factor FacB"/>
    <property type="match status" value="1"/>
</dbReference>
<dbReference type="InterPro" id="IPR036864">
    <property type="entry name" value="Zn2-C6_fun-type_DNA-bd_sf"/>
</dbReference>
<dbReference type="GO" id="GO:0008270">
    <property type="term" value="F:zinc ion binding"/>
    <property type="evidence" value="ECO:0007669"/>
    <property type="project" value="InterPro"/>
</dbReference>
<feature type="compositionally biased region" description="Low complexity" evidence="9">
    <location>
        <begin position="834"/>
        <end position="846"/>
    </location>
</feature>
<evidence type="ECO:0000256" key="5">
    <source>
        <dbReference type="ARBA" id="ARBA00023125"/>
    </source>
</evidence>
<dbReference type="PROSITE" id="PS00463">
    <property type="entry name" value="ZN2_CY6_FUNGAL_1"/>
    <property type="match status" value="1"/>
</dbReference>
<evidence type="ECO:0000259" key="10">
    <source>
        <dbReference type="PROSITE" id="PS50048"/>
    </source>
</evidence>
<dbReference type="GO" id="GO:0005634">
    <property type="term" value="C:nucleus"/>
    <property type="evidence" value="ECO:0007669"/>
    <property type="project" value="UniProtKB-SubCell"/>
</dbReference>
<comment type="caution">
    <text evidence="11">The sequence shown here is derived from an EMBL/GenBank/DDBJ whole genome shotgun (WGS) entry which is preliminary data.</text>
</comment>
<keyword evidence="12" id="KW-1185">Reference proteome</keyword>
<feature type="compositionally biased region" description="Basic and acidic residues" evidence="9">
    <location>
        <begin position="629"/>
        <end position="638"/>
    </location>
</feature>